<accession>A0A2P6SE93</accession>
<dbReference type="GO" id="GO:0016020">
    <property type="term" value="C:membrane"/>
    <property type="evidence" value="ECO:0007669"/>
    <property type="project" value="UniProtKB-SubCell"/>
</dbReference>
<keyword evidence="4" id="KW-0456">Lyase</keyword>
<feature type="domain" description="Very-long-chain aldehyde decarbonylase CER1-like C-terminal" evidence="3">
    <location>
        <begin position="130"/>
        <end position="305"/>
    </location>
</feature>
<evidence type="ECO:0000313" key="4">
    <source>
        <dbReference type="EMBL" id="PRQ56997.1"/>
    </source>
</evidence>
<dbReference type="Proteomes" id="UP000238479">
    <property type="component" value="Chromosome 1"/>
</dbReference>
<feature type="chain" id="PRO_5015190827" evidence="2">
    <location>
        <begin position="17"/>
        <end position="312"/>
    </location>
</feature>
<comment type="caution">
    <text evidence="4">The sequence shown here is derived from an EMBL/GenBank/DDBJ whole genome shotgun (WGS) entry which is preliminary data.</text>
</comment>
<reference evidence="4 5" key="1">
    <citation type="journal article" date="2018" name="Nat. Genet.">
        <title>The Rosa genome provides new insights in the design of modern roses.</title>
        <authorList>
            <person name="Bendahmane M."/>
        </authorList>
    </citation>
    <scope>NUCLEOTIDE SEQUENCE [LARGE SCALE GENOMIC DNA]</scope>
    <source>
        <strain evidence="5">cv. Old Blush</strain>
    </source>
</reference>
<dbReference type="EMBL" id="PDCK01000039">
    <property type="protein sequence ID" value="PRQ56997.1"/>
    <property type="molecule type" value="Genomic_DNA"/>
</dbReference>
<protein>
    <submittedName>
        <fullName evidence="4">Putative aldehyde oxygenase (Deformylating)</fullName>
        <ecNumber evidence="4">4.1.99.5</ecNumber>
    </submittedName>
</protein>
<evidence type="ECO:0000256" key="2">
    <source>
        <dbReference type="SAM" id="SignalP"/>
    </source>
</evidence>
<dbReference type="Gramene" id="PRQ56997">
    <property type="protein sequence ID" value="PRQ56997"/>
    <property type="gene ID" value="RchiOBHm_Chr1g0343441"/>
</dbReference>
<dbReference type="EC" id="4.1.99.5" evidence="4"/>
<feature type="signal peptide" evidence="2">
    <location>
        <begin position="1"/>
        <end position="16"/>
    </location>
</feature>
<proteinExistence type="predicted"/>
<evidence type="ECO:0000313" key="5">
    <source>
        <dbReference type="Proteomes" id="UP000238479"/>
    </source>
</evidence>
<evidence type="ECO:0000256" key="1">
    <source>
        <dbReference type="ARBA" id="ARBA00004141"/>
    </source>
</evidence>
<dbReference type="STRING" id="74649.A0A2P6SE93"/>
<gene>
    <name evidence="4" type="ORF">RchiOBHm_Chr1g0343441</name>
</gene>
<name>A0A2P6SE93_ROSCH</name>
<comment type="subcellular location">
    <subcellularLocation>
        <location evidence="1">Membrane</location>
        <topology evidence="1">Multi-pass membrane protein</topology>
    </subcellularLocation>
</comment>
<sequence>MWPVTLWSVMLTWIYGRTFVVERQRFDKLKLQTWYLMQWENDAINNLLEKAILEAEEKGIFSKFLWAAAGHWIPVADDRNPAKSPMSEELNRYGGLYVSRHPQLKIRMVDGSSLVVAVILNSVPKETTQVLLRGKLTKVAVAIAFGLIQRGIKVAILHQAEYWKLTKSLSESESRLVLEKNYGHKIWLVGNGLSEQEQLTAPKGTIFVPFSQFPPRKLRRDCYYHCTPAMKIPKALEKEQYLFPSPNSHQESCGETNWLPRRVMSAWRIAGIVHALEGWNDHECGYTMSDIDKVWQATLRHGFQPLIPTTTT</sequence>
<keyword evidence="2" id="KW-0732">Signal</keyword>
<keyword evidence="5" id="KW-1185">Reference proteome</keyword>
<evidence type="ECO:0000259" key="3">
    <source>
        <dbReference type="Pfam" id="PF12076"/>
    </source>
</evidence>
<dbReference type="AlphaFoldDB" id="A0A2P6SE93"/>
<dbReference type="Pfam" id="PF12076">
    <property type="entry name" value="CER1-like_C"/>
    <property type="match status" value="1"/>
</dbReference>
<organism evidence="4 5">
    <name type="scientific">Rosa chinensis</name>
    <name type="common">China rose</name>
    <dbReference type="NCBI Taxonomy" id="74649"/>
    <lineage>
        <taxon>Eukaryota</taxon>
        <taxon>Viridiplantae</taxon>
        <taxon>Streptophyta</taxon>
        <taxon>Embryophyta</taxon>
        <taxon>Tracheophyta</taxon>
        <taxon>Spermatophyta</taxon>
        <taxon>Magnoliopsida</taxon>
        <taxon>eudicotyledons</taxon>
        <taxon>Gunneridae</taxon>
        <taxon>Pentapetalae</taxon>
        <taxon>rosids</taxon>
        <taxon>fabids</taxon>
        <taxon>Rosales</taxon>
        <taxon>Rosaceae</taxon>
        <taxon>Rosoideae</taxon>
        <taxon>Rosoideae incertae sedis</taxon>
        <taxon>Rosa</taxon>
    </lineage>
</organism>
<dbReference type="InterPro" id="IPR021940">
    <property type="entry name" value="CER1-like_C"/>
</dbReference>
<dbReference type="GO" id="GO:0071771">
    <property type="term" value="F:aldehyde oxygenase (deformylating) activity"/>
    <property type="evidence" value="ECO:0007669"/>
    <property type="project" value="UniProtKB-EC"/>
</dbReference>
<dbReference type="OMA" id="WENDAIN"/>